<dbReference type="AlphaFoldDB" id="A0A0P1LFA6"/>
<accession>A0A0P1MBZ2</accession>
<dbReference type="EMBL" id="FAOP01000001">
    <property type="protein sequence ID" value="CUU00753.1"/>
    <property type="molecule type" value="Genomic_DNA"/>
</dbReference>
<reference evidence="1 2" key="1">
    <citation type="submission" date="2015-11" db="EMBL/GenBank/DDBJ databases">
        <authorList>
            <person name="Zhang Y."/>
            <person name="Guo Z."/>
        </authorList>
    </citation>
    <scope>NUCLEOTIDE SEQUENCE [LARGE SCALE GENOMIC DNA]</scope>
    <source>
        <strain evidence="1">JGI-4</strain>
    </source>
</reference>
<proteinExistence type="predicted"/>
<accession>A0A0P1LFA6</accession>
<accession>A0A0P1LAL8</accession>
<gene>
    <name evidence="1" type="ORF">JGI4_00072</name>
</gene>
<sequence length="302" mass="33027">MMNSLKIILLLTLIWLQISSGGGKSGFNFLSIGVDAKVVSLADAGVALPPELGTIYYNPAGLGTFKRSSVLITYRNWMVDGKFLYTSVLIPTKFLNFALSLTSLSVSDIEIRERPGEAEGKFTSRDFGISLSASPNLGTKLKVGMTAKYILEKIFVDETNLVSFDLGVLYSFKLSQFNFQAGASLKDFGSKGKFRTESINPPTTLSIGASISYSIAPGSIDILLNIEAKRKFYDSLNLLSVGIGFKFLSNFNLNFGYIFAHNPGNLRFGGGIELSKFSVHYAFSPLGYNFPDSHVFTINFNL</sequence>
<dbReference type="Gene3D" id="2.40.160.60">
    <property type="entry name" value="Outer membrane protein transport protein (OMPP1/FadL/TodX)"/>
    <property type="match status" value="1"/>
</dbReference>
<protein>
    <recommendedName>
        <fullName evidence="3">PorV/PorQ family protein</fullName>
    </recommendedName>
</protein>
<evidence type="ECO:0000313" key="1">
    <source>
        <dbReference type="EMBL" id="CUU00753.1"/>
    </source>
</evidence>
<evidence type="ECO:0000313" key="2">
    <source>
        <dbReference type="Proteomes" id="UP000182011"/>
    </source>
</evidence>
<dbReference type="STRING" id="1633631.GCA_001442925_00072"/>
<evidence type="ECO:0008006" key="3">
    <source>
        <dbReference type="Google" id="ProtNLM"/>
    </source>
</evidence>
<name>A0A0P1LFA6_9BACT</name>
<dbReference type="OrthoDB" id="9793289at2"/>
<dbReference type="SUPFAM" id="SSF56935">
    <property type="entry name" value="Porins"/>
    <property type="match status" value="1"/>
</dbReference>
<accession>A0A0P1M072</accession>
<dbReference type="RefSeq" id="WP_075461156.1">
    <property type="nucleotide sequence ID" value="NZ_CZVL01000002.1"/>
</dbReference>
<dbReference type="Proteomes" id="UP000182011">
    <property type="component" value="Unassembled WGS sequence"/>
</dbReference>
<organism evidence="1 2">
    <name type="scientific">Candidatus Kryptonium thompsonii</name>
    <dbReference type="NCBI Taxonomy" id="1633631"/>
    <lineage>
        <taxon>Bacteria</taxon>
        <taxon>Pseudomonadati</taxon>
        <taxon>Candidatus Kryptoniota</taxon>
        <taxon>Candidatus Kryptonium</taxon>
    </lineage>
</organism>
<accession>A0A0P1NYY5</accession>
<accession>A0A0S4MSL4</accession>
<dbReference type="NCBIfam" id="NF033709">
    <property type="entry name" value="PorV_fam"/>
    <property type="match status" value="1"/>
</dbReference>